<evidence type="ECO:0000256" key="9">
    <source>
        <dbReference type="SAM" id="MobiDB-lite"/>
    </source>
</evidence>
<gene>
    <name evidence="13" type="ORF">GON04_09290</name>
</gene>
<keyword evidence="14" id="KW-1185">Reference proteome</keyword>
<dbReference type="SUPFAM" id="SSF160240">
    <property type="entry name" value="Cation efflux protein cytoplasmic domain-like"/>
    <property type="match status" value="1"/>
</dbReference>
<dbReference type="GO" id="GO:0005385">
    <property type="term" value="F:zinc ion transmembrane transporter activity"/>
    <property type="evidence" value="ECO:0007669"/>
    <property type="project" value="TreeGrafter"/>
</dbReference>
<keyword evidence="4 10" id="KW-0812">Transmembrane</keyword>
<sequence length="314" mass="33709">MAHAHDHGEAHEAGHGHDHTAGANERSLKIALGLTSSFLLVEFVGGIVTQSLALLSDAAHMFTDVAALVIALVAIRMGQRAADSRRTFGYARFEILAAAFNAMLLFGAAVFIVYEAYLRLKAPPDIQPTGMLVIAVVGLIVNILAMKVLMGGKDESLNVKGAYLEVWSDMLGSLGVIAGAVIIQFTGYAWVDSLVAVLIGLWVVPRTWSLLKSSVNILLEGVPEEIDLGEVRSALSGIRGVRSFHDLHIWALSSGKVSLTVHLVNDPDVDAERDILPVVREALEQRFGITHVTVQCELIPCDQANAWHAPGQAT</sequence>
<dbReference type="SUPFAM" id="SSF161111">
    <property type="entry name" value="Cation efflux protein transmembrane domain-like"/>
    <property type="match status" value="1"/>
</dbReference>
<protein>
    <submittedName>
        <fullName evidence="13">Cation diffusion facilitator family transporter</fullName>
    </submittedName>
</protein>
<keyword evidence="6 10" id="KW-1133">Transmembrane helix</keyword>
<dbReference type="InterPro" id="IPR036837">
    <property type="entry name" value="Cation_efflux_CTD_sf"/>
</dbReference>
<keyword evidence="5" id="KW-0862">Zinc</keyword>
<name>A0A6N8IRX4_9BURK</name>
<evidence type="ECO:0000256" key="3">
    <source>
        <dbReference type="ARBA" id="ARBA00022448"/>
    </source>
</evidence>
<evidence type="ECO:0000256" key="4">
    <source>
        <dbReference type="ARBA" id="ARBA00022692"/>
    </source>
</evidence>
<comment type="subcellular location">
    <subcellularLocation>
        <location evidence="1">Membrane</location>
        <topology evidence="1">Multi-pass membrane protein</topology>
    </subcellularLocation>
</comment>
<keyword evidence="8 10" id="KW-0472">Membrane</keyword>
<evidence type="ECO:0000256" key="8">
    <source>
        <dbReference type="ARBA" id="ARBA00023136"/>
    </source>
</evidence>
<proteinExistence type="inferred from homology"/>
<dbReference type="InterPro" id="IPR002524">
    <property type="entry name" value="Cation_efflux"/>
</dbReference>
<dbReference type="InterPro" id="IPR058533">
    <property type="entry name" value="Cation_efflux_TM"/>
</dbReference>
<comment type="similarity">
    <text evidence="2">Belongs to the cation diffusion facilitator (CDF) transporter (TC 2.A.4) family. SLC30A subfamily.</text>
</comment>
<dbReference type="InterPro" id="IPR027469">
    <property type="entry name" value="Cation_efflux_TMD_sf"/>
</dbReference>
<dbReference type="AlphaFoldDB" id="A0A6N8IRX4"/>
<feature type="region of interest" description="Disordered" evidence="9">
    <location>
        <begin position="1"/>
        <end position="21"/>
    </location>
</feature>
<evidence type="ECO:0000256" key="6">
    <source>
        <dbReference type="ARBA" id="ARBA00022989"/>
    </source>
</evidence>
<accession>A0A6N8IRX4</accession>
<feature type="domain" description="Cation efflux protein transmembrane" evidence="11">
    <location>
        <begin position="28"/>
        <end position="219"/>
    </location>
</feature>
<evidence type="ECO:0000256" key="7">
    <source>
        <dbReference type="ARBA" id="ARBA00023065"/>
    </source>
</evidence>
<dbReference type="Pfam" id="PF01545">
    <property type="entry name" value="Cation_efflux"/>
    <property type="match status" value="1"/>
</dbReference>
<evidence type="ECO:0000259" key="12">
    <source>
        <dbReference type="Pfam" id="PF16916"/>
    </source>
</evidence>
<dbReference type="PANTHER" id="PTHR11562">
    <property type="entry name" value="CATION EFFLUX PROTEIN/ ZINC TRANSPORTER"/>
    <property type="match status" value="1"/>
</dbReference>
<evidence type="ECO:0000313" key="14">
    <source>
        <dbReference type="Proteomes" id="UP000469385"/>
    </source>
</evidence>
<keyword evidence="5" id="KW-0864">Zinc transport</keyword>
<evidence type="ECO:0000256" key="2">
    <source>
        <dbReference type="ARBA" id="ARBA00008873"/>
    </source>
</evidence>
<keyword evidence="3" id="KW-0813">Transport</keyword>
<feature type="domain" description="Cation efflux protein cytoplasmic" evidence="12">
    <location>
        <begin position="223"/>
        <end position="297"/>
    </location>
</feature>
<dbReference type="Gene3D" id="1.20.1510.10">
    <property type="entry name" value="Cation efflux protein transmembrane domain"/>
    <property type="match status" value="1"/>
</dbReference>
<dbReference type="EMBL" id="WSEL01000003">
    <property type="protein sequence ID" value="MVQ29641.1"/>
    <property type="molecule type" value="Genomic_DNA"/>
</dbReference>
<dbReference type="Pfam" id="PF16916">
    <property type="entry name" value="ZT_dimer"/>
    <property type="match status" value="1"/>
</dbReference>
<feature type="transmembrane region" description="Helical" evidence="10">
    <location>
        <begin position="58"/>
        <end position="75"/>
    </location>
</feature>
<dbReference type="GO" id="GO:0005886">
    <property type="term" value="C:plasma membrane"/>
    <property type="evidence" value="ECO:0007669"/>
    <property type="project" value="TreeGrafter"/>
</dbReference>
<reference evidence="13 14" key="1">
    <citation type="submission" date="2019-12" db="EMBL/GenBank/DDBJ databases">
        <authorList>
            <person name="Huq M.A."/>
        </authorList>
    </citation>
    <scope>NUCLEOTIDE SEQUENCE [LARGE SCALE GENOMIC DNA]</scope>
    <source>
        <strain evidence="13 14">MAH-25</strain>
    </source>
</reference>
<comment type="caution">
    <text evidence="13">The sequence shown here is derived from an EMBL/GenBank/DDBJ whole genome shotgun (WGS) entry which is preliminary data.</text>
</comment>
<evidence type="ECO:0000256" key="5">
    <source>
        <dbReference type="ARBA" id="ARBA00022906"/>
    </source>
</evidence>
<feature type="transmembrane region" description="Helical" evidence="10">
    <location>
        <begin position="95"/>
        <end position="117"/>
    </location>
</feature>
<feature type="transmembrane region" description="Helical" evidence="10">
    <location>
        <begin position="30"/>
        <end position="52"/>
    </location>
</feature>
<feature type="transmembrane region" description="Helical" evidence="10">
    <location>
        <begin position="129"/>
        <end position="150"/>
    </location>
</feature>
<dbReference type="InterPro" id="IPR027470">
    <property type="entry name" value="Cation_efflux_CTD"/>
</dbReference>
<evidence type="ECO:0000259" key="11">
    <source>
        <dbReference type="Pfam" id="PF01545"/>
    </source>
</evidence>
<evidence type="ECO:0000313" key="13">
    <source>
        <dbReference type="EMBL" id="MVQ29641.1"/>
    </source>
</evidence>
<organism evidence="13 14">
    <name type="scientific">Ramlibacter pinisoli</name>
    <dbReference type="NCBI Taxonomy" id="2682844"/>
    <lineage>
        <taxon>Bacteria</taxon>
        <taxon>Pseudomonadati</taxon>
        <taxon>Pseudomonadota</taxon>
        <taxon>Betaproteobacteria</taxon>
        <taxon>Burkholderiales</taxon>
        <taxon>Comamonadaceae</taxon>
        <taxon>Ramlibacter</taxon>
    </lineage>
</organism>
<feature type="compositionally biased region" description="Basic and acidic residues" evidence="9">
    <location>
        <begin position="1"/>
        <end position="20"/>
    </location>
</feature>
<keyword evidence="7" id="KW-0406">Ion transport</keyword>
<dbReference type="PANTHER" id="PTHR11562:SF17">
    <property type="entry name" value="RE54080P-RELATED"/>
    <property type="match status" value="1"/>
</dbReference>
<dbReference type="NCBIfam" id="TIGR01297">
    <property type="entry name" value="CDF"/>
    <property type="match status" value="1"/>
</dbReference>
<dbReference type="Proteomes" id="UP000469385">
    <property type="component" value="Unassembled WGS sequence"/>
</dbReference>
<dbReference type="InterPro" id="IPR050681">
    <property type="entry name" value="CDF/SLC30A"/>
</dbReference>
<dbReference type="RefSeq" id="WP_157397624.1">
    <property type="nucleotide sequence ID" value="NZ_WSEL01000003.1"/>
</dbReference>
<evidence type="ECO:0000256" key="1">
    <source>
        <dbReference type="ARBA" id="ARBA00004141"/>
    </source>
</evidence>
<evidence type="ECO:0000256" key="10">
    <source>
        <dbReference type="SAM" id="Phobius"/>
    </source>
</evidence>